<feature type="compositionally biased region" description="Basic and acidic residues" evidence="8">
    <location>
        <begin position="125"/>
        <end position="143"/>
    </location>
</feature>
<feature type="region of interest" description="Disordered" evidence="8">
    <location>
        <begin position="105"/>
        <end position="179"/>
    </location>
</feature>
<evidence type="ECO:0000256" key="8">
    <source>
        <dbReference type="SAM" id="MobiDB-lite"/>
    </source>
</evidence>
<sequence>MDIRGKQPSTWDEYDGVHRASFDSTGSRVHWDELERRPSGESGHEAGASPARPGRDFLRRRRSSMSMRISALGDAGGVNSINNFARSWQRAAGFFEITPVRPSFRVEPEDERDREDFPRAGLSPTDHRSLLRAAFENEERRPSETAIVDEEQGPPPTEETHLLSPGVEHRLGERRSHRDESIFSIEPSLSSVFGGSYGTSFGSLTHRVNESSMRHAGRLFTEQQLKGVTEPEREREPMLVKQIEEDGQVINVVVGQSTLPQTVFNSVNVLVGIGLLSLPLALKYSGWIIGMVFLFWSAITTSYTAKLLAKCLDVDSSLITFADLAFVSFGNRARVAVSLLFSVELLAACVALVVLFADSMDDLVPGLDVVTWKIICGIILVPLAFLPLRLLSFTSILGVMSCFGIVIAVVIDGAIKPHSPGSLQEPMQQYLFPANWLTVPLSFGLLMSPWGGHSVFPNIYRDMRHPYKYRKSVDITYGFTFLIDLGMACVGILMFGDTVRDEITSNVFLTKGYPQAISVFIAICIAIIPLTKVPLNARPIISTLEVLCGLDNRSLAMSSSLNGMSGLTRGIFKFLLRVITIIVFVVIAIVFPSFDRIMTLLGSVACFAICIILPLLFHLKLFYHEIPRGQKTLEWTLIVVSTIMALVSTVFAFFPKEMLGAV</sequence>
<keyword evidence="3" id="KW-0813">Transport</keyword>
<evidence type="ECO:0000259" key="10">
    <source>
        <dbReference type="Pfam" id="PF01490"/>
    </source>
</evidence>
<dbReference type="InterPro" id="IPR013057">
    <property type="entry name" value="AA_transpt_TM"/>
</dbReference>
<evidence type="ECO:0000256" key="4">
    <source>
        <dbReference type="ARBA" id="ARBA00022692"/>
    </source>
</evidence>
<evidence type="ECO:0000256" key="6">
    <source>
        <dbReference type="ARBA" id="ARBA00022989"/>
    </source>
</evidence>
<evidence type="ECO:0000313" key="12">
    <source>
        <dbReference type="Proteomes" id="UP000800093"/>
    </source>
</evidence>
<evidence type="ECO:0000256" key="7">
    <source>
        <dbReference type="ARBA" id="ARBA00023136"/>
    </source>
</evidence>
<comment type="similarity">
    <text evidence="2">Belongs to the amino acid/polyamine transporter 2 family.</text>
</comment>
<name>A0A9P4N100_9PLEO</name>
<evidence type="ECO:0000256" key="1">
    <source>
        <dbReference type="ARBA" id="ARBA00004141"/>
    </source>
</evidence>
<comment type="caution">
    <text evidence="11">The sequence shown here is derived from an EMBL/GenBank/DDBJ whole genome shotgun (WGS) entry which is preliminary data.</text>
</comment>
<keyword evidence="12" id="KW-1185">Reference proteome</keyword>
<dbReference type="Pfam" id="PF01490">
    <property type="entry name" value="Aa_trans"/>
    <property type="match status" value="1"/>
</dbReference>
<dbReference type="PANTHER" id="PTHR22950:SF692">
    <property type="entry name" value="TRANSMEMBRANE AMINO ACID TRANSPORTER FAMILY PROTEIN"/>
    <property type="match status" value="1"/>
</dbReference>
<keyword evidence="7 9" id="KW-0472">Membrane</keyword>
<keyword evidence="5" id="KW-0029">Amino-acid transport</keyword>
<dbReference type="OrthoDB" id="655540at2759"/>
<dbReference type="GO" id="GO:0015179">
    <property type="term" value="F:L-amino acid transmembrane transporter activity"/>
    <property type="evidence" value="ECO:0007669"/>
    <property type="project" value="TreeGrafter"/>
</dbReference>
<proteinExistence type="inferred from homology"/>
<feature type="transmembrane region" description="Helical" evidence="9">
    <location>
        <begin position="516"/>
        <end position="535"/>
    </location>
</feature>
<protein>
    <recommendedName>
        <fullName evidence="10">Amino acid transporter transmembrane domain-containing protein</fullName>
    </recommendedName>
</protein>
<organism evidence="11 12">
    <name type="scientific">Lojkania enalia</name>
    <dbReference type="NCBI Taxonomy" id="147567"/>
    <lineage>
        <taxon>Eukaryota</taxon>
        <taxon>Fungi</taxon>
        <taxon>Dikarya</taxon>
        <taxon>Ascomycota</taxon>
        <taxon>Pezizomycotina</taxon>
        <taxon>Dothideomycetes</taxon>
        <taxon>Pleosporomycetidae</taxon>
        <taxon>Pleosporales</taxon>
        <taxon>Pleosporales incertae sedis</taxon>
        <taxon>Lojkania</taxon>
    </lineage>
</organism>
<dbReference type="PANTHER" id="PTHR22950">
    <property type="entry name" value="AMINO ACID TRANSPORTER"/>
    <property type="match status" value="1"/>
</dbReference>
<feature type="transmembrane region" description="Helical" evidence="9">
    <location>
        <begin position="369"/>
        <end position="388"/>
    </location>
</feature>
<evidence type="ECO:0000256" key="9">
    <source>
        <dbReference type="SAM" id="Phobius"/>
    </source>
</evidence>
<feature type="transmembrane region" description="Helical" evidence="9">
    <location>
        <begin position="395"/>
        <end position="415"/>
    </location>
</feature>
<feature type="compositionally biased region" description="Basic and acidic residues" evidence="8">
    <location>
        <begin position="29"/>
        <end position="44"/>
    </location>
</feature>
<feature type="transmembrane region" description="Helical" evidence="9">
    <location>
        <begin position="477"/>
        <end position="496"/>
    </location>
</feature>
<evidence type="ECO:0000256" key="3">
    <source>
        <dbReference type="ARBA" id="ARBA00022448"/>
    </source>
</evidence>
<feature type="transmembrane region" description="Helical" evidence="9">
    <location>
        <begin position="574"/>
        <end position="594"/>
    </location>
</feature>
<dbReference type="GO" id="GO:0005774">
    <property type="term" value="C:vacuolar membrane"/>
    <property type="evidence" value="ECO:0007669"/>
    <property type="project" value="TreeGrafter"/>
</dbReference>
<feature type="domain" description="Amino acid transporter transmembrane" evidence="10">
    <location>
        <begin position="256"/>
        <end position="652"/>
    </location>
</feature>
<feature type="compositionally biased region" description="Basic and acidic residues" evidence="8">
    <location>
        <begin position="167"/>
        <end position="179"/>
    </location>
</feature>
<evidence type="ECO:0000256" key="5">
    <source>
        <dbReference type="ARBA" id="ARBA00022970"/>
    </source>
</evidence>
<dbReference type="Proteomes" id="UP000800093">
    <property type="component" value="Unassembled WGS sequence"/>
</dbReference>
<keyword evidence="4 9" id="KW-0812">Transmembrane</keyword>
<gene>
    <name evidence="11" type="ORF">CC78DRAFT_535929</name>
</gene>
<dbReference type="AlphaFoldDB" id="A0A9P4N100"/>
<dbReference type="EMBL" id="ML986666">
    <property type="protein sequence ID" value="KAF2261043.1"/>
    <property type="molecule type" value="Genomic_DNA"/>
</dbReference>
<feature type="transmembrane region" description="Helical" evidence="9">
    <location>
        <begin position="335"/>
        <end position="357"/>
    </location>
</feature>
<accession>A0A9P4N100</accession>
<feature type="transmembrane region" description="Helical" evidence="9">
    <location>
        <begin position="435"/>
        <end position="456"/>
    </location>
</feature>
<reference evidence="12" key="1">
    <citation type="journal article" date="2020" name="Stud. Mycol.">
        <title>101 Dothideomycetes genomes: A test case for predicting lifestyles and emergence of pathogens.</title>
        <authorList>
            <person name="Haridas S."/>
            <person name="Albert R."/>
            <person name="Binder M."/>
            <person name="Bloem J."/>
            <person name="LaButti K."/>
            <person name="Salamov A."/>
            <person name="Andreopoulos B."/>
            <person name="Baker S."/>
            <person name="Barry K."/>
            <person name="Bills G."/>
            <person name="Bluhm B."/>
            <person name="Cannon C."/>
            <person name="Castanera R."/>
            <person name="Culley D."/>
            <person name="Daum C."/>
            <person name="Ezra D."/>
            <person name="Gonzalez J."/>
            <person name="Henrissat B."/>
            <person name="Kuo A."/>
            <person name="Liang C."/>
            <person name="Lipzen A."/>
            <person name="Lutzoni F."/>
            <person name="Magnuson J."/>
            <person name="Mondo S."/>
            <person name="Nolan M."/>
            <person name="Ohm R."/>
            <person name="Pangilinan J."/>
            <person name="Park H.-J."/>
            <person name="Ramirez L."/>
            <person name="Alfaro M."/>
            <person name="Sun H."/>
            <person name="Tritt A."/>
            <person name="Yoshinaga Y."/>
            <person name="Zwiers L.-H."/>
            <person name="Turgeon B."/>
            <person name="Goodwin S."/>
            <person name="Spatafora J."/>
            <person name="Crous P."/>
            <person name="Grigoriev I."/>
        </authorList>
    </citation>
    <scope>NUCLEOTIDE SEQUENCE [LARGE SCALE GENOMIC DNA]</scope>
    <source>
        <strain evidence="12">CBS 304.66</strain>
    </source>
</reference>
<feature type="transmembrane region" description="Helical" evidence="9">
    <location>
        <begin position="635"/>
        <end position="654"/>
    </location>
</feature>
<evidence type="ECO:0000256" key="2">
    <source>
        <dbReference type="ARBA" id="ARBA00008066"/>
    </source>
</evidence>
<evidence type="ECO:0000313" key="11">
    <source>
        <dbReference type="EMBL" id="KAF2261043.1"/>
    </source>
</evidence>
<comment type="subcellular location">
    <subcellularLocation>
        <location evidence="1">Membrane</location>
        <topology evidence="1">Multi-pass membrane protein</topology>
    </subcellularLocation>
</comment>
<feature type="transmembrane region" description="Helical" evidence="9">
    <location>
        <begin position="600"/>
        <end position="623"/>
    </location>
</feature>
<keyword evidence="6 9" id="KW-1133">Transmembrane helix</keyword>
<feature type="region of interest" description="Disordered" evidence="8">
    <location>
        <begin position="25"/>
        <end position="56"/>
    </location>
</feature>